<dbReference type="STRING" id="307121.GA0070620_3061"/>
<sequence>MIANLIDRILGRTDTHPGADNDWADLLAGLTEDTRRPGRHRTNDDTTQVLRRPIAAITATAEYEVDLLGPWQPWQHELEPAHIWRQMTEVPR</sequence>
<keyword evidence="2" id="KW-1185">Reference proteome</keyword>
<dbReference type="Proteomes" id="UP000199393">
    <property type="component" value="Chromosome I"/>
</dbReference>
<accession>A0A1C3N4N2</accession>
<organism evidence="1 2">
    <name type="scientific">Micromonospora krabiensis</name>
    <dbReference type="NCBI Taxonomy" id="307121"/>
    <lineage>
        <taxon>Bacteria</taxon>
        <taxon>Bacillati</taxon>
        <taxon>Actinomycetota</taxon>
        <taxon>Actinomycetes</taxon>
        <taxon>Micromonosporales</taxon>
        <taxon>Micromonosporaceae</taxon>
        <taxon>Micromonospora</taxon>
    </lineage>
</organism>
<proteinExistence type="predicted"/>
<protein>
    <submittedName>
        <fullName evidence="1">Uncharacterized protein</fullName>
    </submittedName>
</protein>
<evidence type="ECO:0000313" key="2">
    <source>
        <dbReference type="Proteomes" id="UP000199393"/>
    </source>
</evidence>
<dbReference type="AlphaFoldDB" id="A0A1C3N4N2"/>
<dbReference type="EMBL" id="LT598496">
    <property type="protein sequence ID" value="SBV27537.1"/>
    <property type="molecule type" value="Genomic_DNA"/>
</dbReference>
<evidence type="ECO:0000313" key="1">
    <source>
        <dbReference type="EMBL" id="SBV27537.1"/>
    </source>
</evidence>
<reference evidence="2" key="1">
    <citation type="submission" date="2016-06" db="EMBL/GenBank/DDBJ databases">
        <authorList>
            <person name="Varghese N."/>
        </authorList>
    </citation>
    <scope>NUCLEOTIDE SEQUENCE [LARGE SCALE GENOMIC DNA]</scope>
    <source>
        <strain evidence="2">DSM 45344</strain>
    </source>
</reference>
<dbReference type="RefSeq" id="WP_091591392.1">
    <property type="nucleotide sequence ID" value="NZ_JBHRWG010000004.1"/>
</dbReference>
<name>A0A1C3N4N2_9ACTN</name>
<gene>
    <name evidence="1" type="ORF">GA0070620_3061</name>
</gene>